<feature type="domain" description="Abortive infection protein-like C-terminal" evidence="1">
    <location>
        <begin position="68"/>
        <end position="143"/>
    </location>
</feature>
<gene>
    <name evidence="2" type="ORF">EV684_110139</name>
</gene>
<dbReference type="EMBL" id="SLXD01000010">
    <property type="protein sequence ID" value="TCP01208.1"/>
    <property type="molecule type" value="Genomic_DNA"/>
</dbReference>
<evidence type="ECO:0000259" key="1">
    <source>
        <dbReference type="Pfam" id="PF14355"/>
    </source>
</evidence>
<protein>
    <submittedName>
        <fullName evidence="2">Abortive infection Abi-like protein</fullName>
    </submittedName>
</protein>
<dbReference type="OrthoDB" id="7063901at2"/>
<accession>A0A4V6NPY4</accession>
<name>A0A4V6NPY4_RUBGE</name>
<dbReference type="GeneID" id="99686631"/>
<proteinExistence type="predicted"/>
<dbReference type="InterPro" id="IPR026001">
    <property type="entry name" value="Abi-like_C"/>
</dbReference>
<sequence>MQKLRAVIEQHGRWAPLTLYVDRVEAAREADFSNALENAKALLESIGKEICLARGTPLDAASTVNGVLKKAFAALGYSGAQLVTQISASLANIGQQIGELRNEISPTSHGRPLAELEARNSQVDLLTREFLLDSTVVVAVFLIRAFEDRQAQRAAPPAAVLAEDGSAKLGYEDNEAFNDYWDETFGEFAMGEYAYPASEILFALDGQAYAAECRAFAESDADDSPGEGA</sequence>
<comment type="caution">
    <text evidence="2">The sequence shown here is derived from an EMBL/GenBank/DDBJ whole genome shotgun (WGS) entry which is preliminary data.</text>
</comment>
<organism evidence="2 3">
    <name type="scientific">Rubrivivax gelatinosus</name>
    <name type="common">Rhodocyclus gelatinosus</name>
    <name type="synonym">Rhodopseudomonas gelatinosa</name>
    <dbReference type="NCBI Taxonomy" id="28068"/>
    <lineage>
        <taxon>Bacteria</taxon>
        <taxon>Pseudomonadati</taxon>
        <taxon>Pseudomonadota</taxon>
        <taxon>Betaproteobacteria</taxon>
        <taxon>Burkholderiales</taxon>
        <taxon>Sphaerotilaceae</taxon>
        <taxon>Rubrivivax</taxon>
    </lineage>
</organism>
<evidence type="ECO:0000313" key="3">
    <source>
        <dbReference type="Proteomes" id="UP000295106"/>
    </source>
</evidence>
<reference evidence="2 3" key="1">
    <citation type="submission" date="2019-03" db="EMBL/GenBank/DDBJ databases">
        <title>Genomic Encyclopedia of Type Strains, Phase IV (KMG-IV): sequencing the most valuable type-strain genomes for metagenomic binning, comparative biology and taxonomic classification.</title>
        <authorList>
            <person name="Goeker M."/>
        </authorList>
    </citation>
    <scope>NUCLEOTIDE SEQUENCE [LARGE SCALE GENOMIC DNA]</scope>
    <source>
        <strain evidence="2 3">DSM 1709</strain>
    </source>
</reference>
<dbReference type="Proteomes" id="UP000295106">
    <property type="component" value="Unassembled WGS sequence"/>
</dbReference>
<dbReference type="RefSeq" id="WP_132648325.1">
    <property type="nucleotide sequence ID" value="NZ_CP181386.1"/>
</dbReference>
<dbReference type="Pfam" id="PF14355">
    <property type="entry name" value="Abi_C"/>
    <property type="match status" value="1"/>
</dbReference>
<evidence type="ECO:0000313" key="2">
    <source>
        <dbReference type="EMBL" id="TCP01208.1"/>
    </source>
</evidence>
<dbReference type="AlphaFoldDB" id="A0A4V6NPY4"/>